<dbReference type="AlphaFoldDB" id="A0A7K1FJD0"/>
<sequence>MIDEDGLRRAIIRTALDYRDGDHDEDAEWLVPVAAEFIGPGSHEVALDVLRTRADPERVVAAGLFQRWSLQGPSGGWRPGMIDDLARISAGTDQMDVLTALVRALVALGDDRAFPVLASRVSDPDPDIRWVCALELPGAVDWTADPLAGRAELVDLARDPDEHVREWALFAIGSQSPFDGSDIRELLVESTLDPVEAVRHEALRGLARRRDRRATPGITYLLEQNEVSSQTLFAAAMLGDPSLMPLLRTVEEREDSEPTGEIDELRLALLTCDPRRREQLATFGQDLLEELHRLHPGGAWSLHCEKFEGDVVLSGPGSGWTWALDPLRRRAGDNAARAARLAVQDLAQES</sequence>
<dbReference type="EMBL" id="WLYK01000001">
    <property type="protein sequence ID" value="MTD13549.1"/>
    <property type="molecule type" value="Genomic_DNA"/>
</dbReference>
<proteinExistence type="predicted"/>
<name>A0A7K1FJD0_9ACTN</name>
<reference evidence="1 2" key="1">
    <citation type="submission" date="2019-11" db="EMBL/GenBank/DDBJ databases">
        <authorList>
            <person name="Jiang L.-Q."/>
        </authorList>
    </citation>
    <scope>NUCLEOTIDE SEQUENCE [LARGE SCALE GENOMIC DNA]</scope>
    <source>
        <strain evidence="1 2">YIM 132087</strain>
    </source>
</reference>
<keyword evidence="2" id="KW-1185">Reference proteome</keyword>
<dbReference type="Pfam" id="PF13646">
    <property type="entry name" value="HEAT_2"/>
    <property type="match status" value="1"/>
</dbReference>
<comment type="caution">
    <text evidence="1">The sequence shown here is derived from an EMBL/GenBank/DDBJ whole genome shotgun (WGS) entry which is preliminary data.</text>
</comment>
<dbReference type="Gene3D" id="1.25.10.10">
    <property type="entry name" value="Leucine-rich Repeat Variant"/>
    <property type="match status" value="1"/>
</dbReference>
<organism evidence="1 2">
    <name type="scientific">Nakamurella alba</name>
    <dbReference type="NCBI Taxonomy" id="2665158"/>
    <lineage>
        <taxon>Bacteria</taxon>
        <taxon>Bacillati</taxon>
        <taxon>Actinomycetota</taxon>
        <taxon>Actinomycetes</taxon>
        <taxon>Nakamurellales</taxon>
        <taxon>Nakamurellaceae</taxon>
        <taxon>Nakamurella</taxon>
    </lineage>
</organism>
<protein>
    <recommendedName>
        <fullName evidence="3">HEAT repeat domain-containing protein</fullName>
    </recommendedName>
</protein>
<gene>
    <name evidence="1" type="ORF">GIS00_06270</name>
</gene>
<evidence type="ECO:0008006" key="3">
    <source>
        <dbReference type="Google" id="ProtNLM"/>
    </source>
</evidence>
<dbReference type="SUPFAM" id="SSF48371">
    <property type="entry name" value="ARM repeat"/>
    <property type="match status" value="1"/>
</dbReference>
<dbReference type="Proteomes" id="UP000460221">
    <property type="component" value="Unassembled WGS sequence"/>
</dbReference>
<accession>A0A7K1FJD0</accession>
<dbReference type="InterPro" id="IPR016024">
    <property type="entry name" value="ARM-type_fold"/>
</dbReference>
<evidence type="ECO:0000313" key="1">
    <source>
        <dbReference type="EMBL" id="MTD13549.1"/>
    </source>
</evidence>
<dbReference type="RefSeq" id="WP_154767383.1">
    <property type="nucleotide sequence ID" value="NZ_WLYK01000001.1"/>
</dbReference>
<evidence type="ECO:0000313" key="2">
    <source>
        <dbReference type="Proteomes" id="UP000460221"/>
    </source>
</evidence>
<dbReference type="InterPro" id="IPR011989">
    <property type="entry name" value="ARM-like"/>
</dbReference>